<dbReference type="EMBL" id="AEJF01000108">
    <property type="protein sequence ID" value="KLU25043.1"/>
    <property type="molecule type" value="Genomic_DNA"/>
</dbReference>
<dbReference type="PANTHER" id="PTHR43591">
    <property type="entry name" value="METHYLTRANSFERASE"/>
    <property type="match status" value="1"/>
</dbReference>
<feature type="domain" description="Methyltransferase" evidence="1">
    <location>
        <begin position="52"/>
        <end position="161"/>
    </location>
</feature>
<dbReference type="InterPro" id="IPR025714">
    <property type="entry name" value="Methyltranfer_dom"/>
</dbReference>
<proteinExistence type="predicted"/>
<dbReference type="GO" id="GO:0008168">
    <property type="term" value="F:methyltransferase activity"/>
    <property type="evidence" value="ECO:0007669"/>
    <property type="project" value="TreeGrafter"/>
</dbReference>
<dbReference type="PATRIC" id="fig|908627.4.peg.3887"/>
<protein>
    <recommendedName>
        <fullName evidence="1">Methyltransferase domain-containing protein</fullName>
    </recommendedName>
</protein>
<evidence type="ECO:0000259" key="1">
    <source>
        <dbReference type="Pfam" id="PF13847"/>
    </source>
</evidence>
<reference evidence="2 3" key="1">
    <citation type="journal article" date="2015" name="Genome Announc.">
        <title>Draft Genome Sequence of Burkholderia sp. Strain PML1(12), an Ectomycorrhizosphere-Inhabiting Bacterium with Effective Mineral-Weathering Ability.</title>
        <authorList>
            <person name="Uroz S."/>
            <person name="Oger P."/>
        </authorList>
    </citation>
    <scope>NUCLEOTIDE SEQUENCE [LARGE SCALE GENOMIC DNA]</scope>
    <source>
        <strain evidence="3">PML1(12)</strain>
    </source>
</reference>
<dbReference type="Pfam" id="PF13847">
    <property type="entry name" value="Methyltransf_31"/>
    <property type="match status" value="1"/>
</dbReference>
<evidence type="ECO:0000313" key="3">
    <source>
        <dbReference type="Proteomes" id="UP000035963"/>
    </source>
</evidence>
<accession>A0A0J1FYL2</accession>
<dbReference type="AlphaFoldDB" id="A0A0J1FYL2"/>
<name>A0A0J1FYL2_9BURK</name>
<dbReference type="CDD" id="cd02440">
    <property type="entry name" value="AdoMet_MTases"/>
    <property type="match status" value="1"/>
</dbReference>
<keyword evidence="3" id="KW-1185">Reference proteome</keyword>
<evidence type="ECO:0000313" key="2">
    <source>
        <dbReference type="EMBL" id="KLU25043.1"/>
    </source>
</evidence>
<dbReference type="PANTHER" id="PTHR43591:SF24">
    <property type="entry name" value="2-METHOXY-6-POLYPRENYL-1,4-BENZOQUINOL METHYLASE, MITOCHONDRIAL"/>
    <property type="match status" value="1"/>
</dbReference>
<sequence length="307" mass="34398">MNNNSPESRSDLWSDWLLHTRHAGDPEQERAVRAAIEPYADRVINGARLALGMVMADIGAGDGLVAFRAIDRIGASLRVLLTDISVPLLRHAEALAIQHDVHEQCTFLNCSAEALTGIEDASVDVVTTRAVLAYVPDKMAALREFHRILKPGGRFSIAEPIFRDDAFEASSLKIMVDSLPAGSEDRFFPFLHRWKAAQFPDTEEKIARSPITNFGERDLVRFALDAGFAEIHLEFHIDVRPAMVPSWDVFLGHSPHPWAPPLSVILAEQFTVEERQWFEHIFRPRVEARQFVSAERVAYLTAQKAVA</sequence>
<comment type="caution">
    <text evidence="2">The sequence shown here is derived from an EMBL/GenBank/DDBJ whole genome shotgun (WGS) entry which is preliminary data.</text>
</comment>
<dbReference type="SUPFAM" id="SSF53335">
    <property type="entry name" value="S-adenosyl-L-methionine-dependent methyltransferases"/>
    <property type="match status" value="1"/>
</dbReference>
<gene>
    <name evidence="2" type="ORF">EOS_17340</name>
</gene>
<dbReference type="InterPro" id="IPR029063">
    <property type="entry name" value="SAM-dependent_MTases_sf"/>
</dbReference>
<dbReference type="Gene3D" id="3.40.50.150">
    <property type="entry name" value="Vaccinia Virus protein VP39"/>
    <property type="match status" value="1"/>
</dbReference>
<organism evidence="2 3">
    <name type="scientific">Caballeronia mineralivorans PML1(12)</name>
    <dbReference type="NCBI Taxonomy" id="908627"/>
    <lineage>
        <taxon>Bacteria</taxon>
        <taxon>Pseudomonadati</taxon>
        <taxon>Pseudomonadota</taxon>
        <taxon>Betaproteobacteria</taxon>
        <taxon>Burkholderiales</taxon>
        <taxon>Burkholderiaceae</taxon>
        <taxon>Caballeronia</taxon>
    </lineage>
</organism>
<dbReference type="Proteomes" id="UP000035963">
    <property type="component" value="Unassembled WGS sequence"/>
</dbReference>